<feature type="domain" description="CSD" evidence="3">
    <location>
        <begin position="2"/>
        <end position="66"/>
    </location>
</feature>
<dbReference type="InterPro" id="IPR052069">
    <property type="entry name" value="Ca-reg_mRNA-binding_domain"/>
</dbReference>
<dbReference type="EMBL" id="CAJNNV010027256">
    <property type="protein sequence ID" value="CAE8619928.1"/>
    <property type="molecule type" value="Genomic_DNA"/>
</dbReference>
<dbReference type="OrthoDB" id="422005at2759"/>
<dbReference type="AlphaFoldDB" id="A0A813FZG8"/>
<gene>
    <name evidence="4" type="ORF">PGLA1383_LOCUS37501</name>
</gene>
<keyword evidence="5" id="KW-1185">Reference proteome</keyword>
<organism evidence="4 5">
    <name type="scientific">Polarella glacialis</name>
    <name type="common">Dinoflagellate</name>
    <dbReference type="NCBI Taxonomy" id="89957"/>
    <lineage>
        <taxon>Eukaryota</taxon>
        <taxon>Sar</taxon>
        <taxon>Alveolata</taxon>
        <taxon>Dinophyceae</taxon>
        <taxon>Suessiales</taxon>
        <taxon>Suessiaceae</taxon>
        <taxon>Polarella</taxon>
    </lineage>
</organism>
<evidence type="ECO:0000256" key="1">
    <source>
        <dbReference type="ARBA" id="ARBA00022553"/>
    </source>
</evidence>
<dbReference type="InterPro" id="IPR002059">
    <property type="entry name" value="CSP_DNA-bd"/>
</dbReference>
<dbReference type="GO" id="GO:0003730">
    <property type="term" value="F:mRNA 3'-UTR binding"/>
    <property type="evidence" value="ECO:0007669"/>
    <property type="project" value="TreeGrafter"/>
</dbReference>
<comment type="caution">
    <text evidence="4">The sequence shown here is derived from an EMBL/GenBank/DDBJ whole genome shotgun (WGS) entry which is preliminary data.</text>
</comment>
<keyword evidence="1" id="KW-0597">Phosphoprotein</keyword>
<dbReference type="SUPFAM" id="SSF50249">
    <property type="entry name" value="Nucleic acid-binding proteins"/>
    <property type="match status" value="2"/>
</dbReference>
<dbReference type="Gene3D" id="2.40.50.140">
    <property type="entry name" value="Nucleic acid-binding proteins"/>
    <property type="match status" value="2"/>
</dbReference>
<dbReference type="GO" id="GO:0005737">
    <property type="term" value="C:cytoplasm"/>
    <property type="evidence" value="ECO:0007669"/>
    <property type="project" value="TreeGrafter"/>
</dbReference>
<name>A0A813FZG8_POLGL</name>
<evidence type="ECO:0000313" key="4">
    <source>
        <dbReference type="EMBL" id="CAE8619928.1"/>
    </source>
</evidence>
<dbReference type="InterPro" id="IPR012340">
    <property type="entry name" value="NA-bd_OB-fold"/>
</dbReference>
<feature type="compositionally biased region" description="Polar residues" evidence="2">
    <location>
        <begin position="55"/>
        <end position="66"/>
    </location>
</feature>
<feature type="domain" description="CSD" evidence="3">
    <location>
        <begin position="89"/>
        <end position="153"/>
    </location>
</feature>
<dbReference type="PANTHER" id="PTHR12962">
    <property type="entry name" value="CALCIUM-REGULATED HEAT STABLE PROTEIN CRHSP-24-RELATED"/>
    <property type="match status" value="1"/>
</dbReference>
<evidence type="ECO:0000313" key="5">
    <source>
        <dbReference type="Proteomes" id="UP000654075"/>
    </source>
</evidence>
<evidence type="ECO:0000256" key="2">
    <source>
        <dbReference type="SAM" id="MobiDB-lite"/>
    </source>
</evidence>
<feature type="region of interest" description="Disordered" evidence="2">
    <location>
        <begin position="50"/>
        <end position="80"/>
    </location>
</feature>
<reference evidence="4" key="1">
    <citation type="submission" date="2021-02" db="EMBL/GenBank/DDBJ databases">
        <authorList>
            <person name="Dougan E. K."/>
            <person name="Rhodes N."/>
            <person name="Thang M."/>
            <person name="Chan C."/>
        </authorList>
    </citation>
    <scope>NUCLEOTIDE SEQUENCE</scope>
</reference>
<accession>A0A813FZG8</accession>
<dbReference type="PROSITE" id="PS51857">
    <property type="entry name" value="CSD_2"/>
    <property type="match status" value="2"/>
</dbReference>
<dbReference type="InterPro" id="IPR011129">
    <property type="entry name" value="CSD"/>
</dbReference>
<protein>
    <recommendedName>
        <fullName evidence="3">CSD domain-containing protein</fullName>
    </recommendedName>
</protein>
<dbReference type="Proteomes" id="UP000654075">
    <property type="component" value="Unassembled WGS sequence"/>
</dbReference>
<dbReference type="PANTHER" id="PTHR12962:SF1">
    <property type="entry name" value="COLD SHOCK DOMAIN-CONTAINING PROTEIN CG9705"/>
    <property type="match status" value="1"/>
</dbReference>
<dbReference type="Pfam" id="PF00313">
    <property type="entry name" value="CSD"/>
    <property type="match status" value="2"/>
</dbReference>
<proteinExistence type="predicted"/>
<evidence type="ECO:0000259" key="3">
    <source>
        <dbReference type="PROSITE" id="PS51857"/>
    </source>
</evidence>
<dbReference type="CDD" id="cd04458">
    <property type="entry name" value="CSP_CDS"/>
    <property type="match status" value="1"/>
</dbReference>
<dbReference type="SMART" id="SM00357">
    <property type="entry name" value="CSP"/>
    <property type="match status" value="2"/>
</dbReference>
<dbReference type="GO" id="GO:0043488">
    <property type="term" value="P:regulation of mRNA stability"/>
    <property type="evidence" value="ECO:0007669"/>
    <property type="project" value="TreeGrafter"/>
</dbReference>
<sequence length="224" mass="22626">MSQTGTVKSFNGMKGWGFIECNGTDVFAHIKDCVGDGQPKQGDVLTFDLEPSKNKPGQMQAKNISGGSAPREAPGGMMGSATPVQGTGAYNGAVKSFNPMKGFGFIELEGQADVFVHAKDCVGSLPKQGDVVQFDIEPSTTKEGQMQAKNCTGGTLPLGAGQQMGGKGMGGGYGAMMGGMGGCGMMGGMGGPYGGGYGGMNMMGMKGGCGMMGGMGMMGKGGMW</sequence>